<dbReference type="GO" id="GO:0016747">
    <property type="term" value="F:acyltransferase activity, transferring groups other than amino-acyl groups"/>
    <property type="evidence" value="ECO:0007669"/>
    <property type="project" value="InterPro"/>
</dbReference>
<reference evidence="5 6" key="1">
    <citation type="submission" date="2014-04" db="EMBL/GenBank/DDBJ databases">
        <authorList>
            <consortium name="DOE Joint Genome Institute"/>
            <person name="Kuo A."/>
            <person name="Martino E."/>
            <person name="Perotto S."/>
            <person name="Kohler A."/>
            <person name="Nagy L.G."/>
            <person name="Floudas D."/>
            <person name="Copeland A."/>
            <person name="Barry K.W."/>
            <person name="Cichocki N."/>
            <person name="Veneault-Fourrey C."/>
            <person name="LaButti K."/>
            <person name="Lindquist E.A."/>
            <person name="Lipzen A."/>
            <person name="Lundell T."/>
            <person name="Morin E."/>
            <person name="Murat C."/>
            <person name="Sun H."/>
            <person name="Tunlid A."/>
            <person name="Henrissat B."/>
            <person name="Grigoriev I.V."/>
            <person name="Hibbett D.S."/>
            <person name="Martin F."/>
            <person name="Nordberg H.P."/>
            <person name="Cantor M.N."/>
            <person name="Hua S.X."/>
        </authorList>
    </citation>
    <scope>NUCLEOTIDE SEQUENCE [LARGE SCALE GENOMIC DNA]</scope>
    <source>
        <strain evidence="5 6">Zn</strain>
    </source>
</reference>
<dbReference type="EMBL" id="KN832872">
    <property type="protein sequence ID" value="KIN05011.1"/>
    <property type="molecule type" value="Genomic_DNA"/>
</dbReference>
<dbReference type="HOGENOM" id="CLU_1267228_0_0_1"/>
<protein>
    <recommendedName>
        <fullName evidence="4">N-acetyltransferase domain-containing protein</fullName>
    </recommendedName>
</protein>
<dbReference type="Gene3D" id="3.40.630.30">
    <property type="match status" value="1"/>
</dbReference>
<evidence type="ECO:0000256" key="1">
    <source>
        <dbReference type="ARBA" id="ARBA00022679"/>
    </source>
</evidence>
<dbReference type="Pfam" id="PF13302">
    <property type="entry name" value="Acetyltransf_3"/>
    <property type="match status" value="1"/>
</dbReference>
<evidence type="ECO:0000256" key="3">
    <source>
        <dbReference type="ARBA" id="ARBA00038502"/>
    </source>
</evidence>
<dbReference type="InterPro" id="IPR000182">
    <property type="entry name" value="GNAT_dom"/>
</dbReference>
<evidence type="ECO:0000256" key="2">
    <source>
        <dbReference type="ARBA" id="ARBA00023315"/>
    </source>
</evidence>
<evidence type="ECO:0000313" key="6">
    <source>
        <dbReference type="Proteomes" id="UP000054321"/>
    </source>
</evidence>
<dbReference type="SUPFAM" id="SSF55729">
    <property type="entry name" value="Acyl-CoA N-acyltransferases (Nat)"/>
    <property type="match status" value="1"/>
</dbReference>
<evidence type="ECO:0000259" key="4">
    <source>
        <dbReference type="PROSITE" id="PS51186"/>
    </source>
</evidence>
<dbReference type="AlphaFoldDB" id="A0A0C3H9S9"/>
<dbReference type="PROSITE" id="PS51186">
    <property type="entry name" value="GNAT"/>
    <property type="match status" value="1"/>
</dbReference>
<name>A0A0C3H9S9_OIDMZ</name>
<dbReference type="PANTHER" id="PTHR43792">
    <property type="entry name" value="GNAT FAMILY, PUTATIVE (AFU_ORTHOLOGUE AFUA_3G00765)-RELATED-RELATED"/>
    <property type="match status" value="1"/>
</dbReference>
<dbReference type="CDD" id="cd04301">
    <property type="entry name" value="NAT_SF"/>
    <property type="match status" value="1"/>
</dbReference>
<gene>
    <name evidence="5" type="ORF">OIDMADRAFT_177344</name>
</gene>
<keyword evidence="6" id="KW-1185">Reference proteome</keyword>
<accession>A0A0C3H9S9</accession>
<feature type="domain" description="N-acetyltransferase" evidence="4">
    <location>
        <begin position="51"/>
        <end position="208"/>
    </location>
</feature>
<reference evidence="6" key="2">
    <citation type="submission" date="2015-01" db="EMBL/GenBank/DDBJ databases">
        <title>Evolutionary Origins and Diversification of the Mycorrhizal Mutualists.</title>
        <authorList>
            <consortium name="DOE Joint Genome Institute"/>
            <consortium name="Mycorrhizal Genomics Consortium"/>
            <person name="Kohler A."/>
            <person name="Kuo A."/>
            <person name="Nagy L.G."/>
            <person name="Floudas D."/>
            <person name="Copeland A."/>
            <person name="Barry K.W."/>
            <person name="Cichocki N."/>
            <person name="Veneault-Fourrey C."/>
            <person name="LaButti K."/>
            <person name="Lindquist E.A."/>
            <person name="Lipzen A."/>
            <person name="Lundell T."/>
            <person name="Morin E."/>
            <person name="Murat C."/>
            <person name="Riley R."/>
            <person name="Ohm R."/>
            <person name="Sun H."/>
            <person name="Tunlid A."/>
            <person name="Henrissat B."/>
            <person name="Grigoriev I.V."/>
            <person name="Hibbett D.S."/>
            <person name="Martin F."/>
        </authorList>
    </citation>
    <scope>NUCLEOTIDE SEQUENCE [LARGE SCALE GENOMIC DNA]</scope>
    <source>
        <strain evidence="6">Zn</strain>
    </source>
</reference>
<organism evidence="5 6">
    <name type="scientific">Oidiodendron maius (strain Zn)</name>
    <dbReference type="NCBI Taxonomy" id="913774"/>
    <lineage>
        <taxon>Eukaryota</taxon>
        <taxon>Fungi</taxon>
        <taxon>Dikarya</taxon>
        <taxon>Ascomycota</taxon>
        <taxon>Pezizomycotina</taxon>
        <taxon>Leotiomycetes</taxon>
        <taxon>Leotiomycetes incertae sedis</taxon>
        <taxon>Myxotrichaceae</taxon>
        <taxon>Oidiodendron</taxon>
    </lineage>
</organism>
<dbReference type="OrthoDB" id="630895at2759"/>
<dbReference type="InterPro" id="IPR016181">
    <property type="entry name" value="Acyl_CoA_acyltransferase"/>
</dbReference>
<dbReference type="InterPro" id="IPR051531">
    <property type="entry name" value="N-acetyltransferase"/>
</dbReference>
<comment type="similarity">
    <text evidence="3">Belongs to the acetyltransferase family. RimJ subfamily.</text>
</comment>
<dbReference type="InParanoid" id="A0A0C3H9S9"/>
<keyword evidence="1" id="KW-0808">Transferase</keyword>
<sequence length="218" mass="23977">MASTTSDSSYPLSIKLDVPNGEYYLTTFLPGDEQAMLDTLSIDSVNHNLLFVPKPYTAEDASFWVNLQLSTKIELLAPVTVQSRNEKYFAQEQSIPMGVIRHGGPEGKFLGRVSLTPRVGTALVELGYYLHPDHQGKGIMSIAAAALLGWARDVFGVRRVYSSADCMNPASGRTIEKVSAETAVGEIVTGTKILKWEVVKVVPGRKEESLSRTWEWSI</sequence>
<evidence type="ECO:0000313" key="5">
    <source>
        <dbReference type="EMBL" id="KIN05011.1"/>
    </source>
</evidence>
<dbReference type="PANTHER" id="PTHR43792:SF8">
    <property type="entry name" value="[RIBOSOMAL PROTEIN US5]-ALANINE N-ACETYLTRANSFERASE"/>
    <property type="match status" value="1"/>
</dbReference>
<keyword evidence="2" id="KW-0012">Acyltransferase</keyword>
<proteinExistence type="inferred from homology"/>
<dbReference type="Proteomes" id="UP000054321">
    <property type="component" value="Unassembled WGS sequence"/>
</dbReference>